<dbReference type="Pfam" id="PF00725">
    <property type="entry name" value="3HCDH"/>
    <property type="match status" value="1"/>
</dbReference>
<evidence type="ECO:0000313" key="7">
    <source>
        <dbReference type="Proteomes" id="UP000230821"/>
    </source>
</evidence>
<comment type="catalytic activity">
    <reaction evidence="3">
        <text>a (3S)-3-hydroxyacyl-CoA + NAD(+) = a 3-oxoacyl-CoA + NADH + H(+)</text>
        <dbReference type="Rhea" id="RHEA:22432"/>
        <dbReference type="ChEBI" id="CHEBI:15378"/>
        <dbReference type="ChEBI" id="CHEBI:57318"/>
        <dbReference type="ChEBI" id="CHEBI:57540"/>
        <dbReference type="ChEBI" id="CHEBI:57945"/>
        <dbReference type="ChEBI" id="CHEBI:90726"/>
        <dbReference type="EC" id="1.1.1.35"/>
    </reaction>
</comment>
<dbReference type="PANTHER" id="PTHR43612:SF3">
    <property type="entry name" value="TRIFUNCTIONAL ENZYME SUBUNIT ALPHA, MITOCHONDRIAL"/>
    <property type="match status" value="1"/>
</dbReference>
<proteinExistence type="predicted"/>
<dbReference type="GO" id="GO:0004300">
    <property type="term" value="F:enoyl-CoA hydratase activity"/>
    <property type="evidence" value="ECO:0007669"/>
    <property type="project" value="TreeGrafter"/>
</dbReference>
<evidence type="ECO:0000256" key="2">
    <source>
        <dbReference type="ARBA" id="ARBA00023027"/>
    </source>
</evidence>
<dbReference type="Pfam" id="PF02737">
    <property type="entry name" value="3HCDH_N"/>
    <property type="match status" value="1"/>
</dbReference>
<reference evidence="6 7" key="1">
    <citation type="submission" date="2017-10" db="EMBL/GenBank/DDBJ databases">
        <title>Novel microbial diversity and functional potential in the marine mammal oral microbiome.</title>
        <authorList>
            <person name="Dudek N.K."/>
            <person name="Sun C.L."/>
            <person name="Burstein D."/>
            <person name="Kantor R.S."/>
            <person name="Aliaga Goltsman D.S."/>
            <person name="Bik E.M."/>
            <person name="Thomas B.C."/>
            <person name="Banfield J.F."/>
            <person name="Relman D.A."/>
        </authorList>
    </citation>
    <scope>NUCLEOTIDE SEQUENCE [LARGE SCALE GENOMIC DNA]</scope>
    <source>
        <strain evidence="6">DOLJORAL78_47_16</strain>
    </source>
</reference>
<dbReference type="InterPro" id="IPR006176">
    <property type="entry name" value="3-OHacyl-CoA_DH_NAD-bd"/>
</dbReference>
<dbReference type="InterPro" id="IPR036291">
    <property type="entry name" value="NAD(P)-bd_dom_sf"/>
</dbReference>
<dbReference type="GO" id="GO:0016509">
    <property type="term" value="F:long-chain (3S)-3-hydroxyacyl-CoA dehydrogenase (NAD+) activity"/>
    <property type="evidence" value="ECO:0007669"/>
    <property type="project" value="TreeGrafter"/>
</dbReference>
<dbReference type="Gene3D" id="3.40.50.720">
    <property type="entry name" value="NAD(P)-binding Rossmann-like Domain"/>
    <property type="match status" value="1"/>
</dbReference>
<protein>
    <submittedName>
        <fullName evidence="6">Uncharacterized protein</fullName>
    </submittedName>
</protein>
<dbReference type="GO" id="GO:0006635">
    <property type="term" value="P:fatty acid beta-oxidation"/>
    <property type="evidence" value="ECO:0007669"/>
    <property type="project" value="TreeGrafter"/>
</dbReference>
<dbReference type="Gene3D" id="3.90.226.10">
    <property type="entry name" value="2-enoyl-CoA Hydratase, Chain A, domain 1"/>
    <property type="match status" value="1"/>
</dbReference>
<dbReference type="AlphaFoldDB" id="A0A2G6K669"/>
<evidence type="ECO:0000256" key="1">
    <source>
        <dbReference type="ARBA" id="ARBA00023002"/>
    </source>
</evidence>
<dbReference type="InterPro" id="IPR050136">
    <property type="entry name" value="FA_oxidation_alpha_subunit"/>
</dbReference>
<keyword evidence="1" id="KW-0560">Oxidoreductase</keyword>
<sequence length="654" mass="72120">ALLTNNFQYLTVRPDSEQRVWVDILIRDGAPGTLEPETLSELKHYLVSLEQQSVSGLVLRFATRKDTDHPIKPADYGVFQNTGHTLSLITQTQEIVDLLQGSPIYSVFIIDRQCPVGGMALAMATHYCIGSLSLVVGDCFPENTLGLHPFPSVIRQAIKRVGTFDALMTITAAQTGVSLPAGVLFDKGFIDEGVPAKKLHEATITVLNKKPGKKKATITKSPLENKLLRFYITSKLSRQLTKRLYITQTHHPAPYALLELWQQYGSRAGTNSQTAFAESLSRLAGTEQAANLQRIARLKFQLKQNTDKPQRLKHLHIIGSDETTCKIASYCLLQGVQVSLQDKRPAALERALGVIRDKITVLTSNDTEKTDELLSHITLDTKGENIKTADMILLISATYLSSQQERFAELEEYSRPDAILATHSSIIPLEKIAAALLKPERLIGIHFCYPAFSTPLVEVSHTAATDEQLLEKACNILKQLNKIPLLLNNLPALLADRVLVQYILQGIQLHQQGVPHIIIDAAARDAGMPSGPLELADMMGLDYCLRVAETMEKTLNTEVPFQLVTMVQTGKLGKKSGTGFYRYRNNNRLKPARLEWDGSIEALQTKLTSCITEEAAVCLEDGLLEDPGLINVGVVLGTGFAPWSGGPLRYHSGY</sequence>
<feature type="domain" description="3-hydroxyacyl-CoA dehydrogenase C-terminal" evidence="4">
    <location>
        <begin position="495"/>
        <end position="583"/>
    </location>
</feature>
<evidence type="ECO:0000313" key="6">
    <source>
        <dbReference type="EMBL" id="PIE31188.1"/>
    </source>
</evidence>
<comment type="caution">
    <text evidence="6">The sequence shown here is derived from an EMBL/GenBank/DDBJ whole genome shotgun (WGS) entry which is preliminary data.</text>
</comment>
<name>A0A2G6K669_9BACT</name>
<gene>
    <name evidence="6" type="ORF">CSA56_19085</name>
</gene>
<evidence type="ECO:0000259" key="4">
    <source>
        <dbReference type="Pfam" id="PF00725"/>
    </source>
</evidence>
<dbReference type="InterPro" id="IPR029045">
    <property type="entry name" value="ClpP/crotonase-like_dom_sf"/>
</dbReference>
<dbReference type="EMBL" id="PDSK01000172">
    <property type="protein sequence ID" value="PIE31188.1"/>
    <property type="molecule type" value="Genomic_DNA"/>
</dbReference>
<dbReference type="SUPFAM" id="SSF51735">
    <property type="entry name" value="NAD(P)-binding Rossmann-fold domains"/>
    <property type="match status" value="1"/>
</dbReference>
<dbReference type="Gene3D" id="1.10.1040.50">
    <property type="match status" value="1"/>
</dbReference>
<dbReference type="SUPFAM" id="SSF52096">
    <property type="entry name" value="ClpP/crotonase"/>
    <property type="match status" value="1"/>
</dbReference>
<accession>A0A2G6K669</accession>
<dbReference type="PANTHER" id="PTHR43612">
    <property type="entry name" value="TRIFUNCTIONAL ENZYME SUBUNIT ALPHA"/>
    <property type="match status" value="1"/>
</dbReference>
<evidence type="ECO:0000259" key="5">
    <source>
        <dbReference type="Pfam" id="PF02737"/>
    </source>
</evidence>
<keyword evidence="2" id="KW-0520">NAD</keyword>
<dbReference type="Proteomes" id="UP000230821">
    <property type="component" value="Unassembled WGS sequence"/>
</dbReference>
<dbReference type="InterPro" id="IPR006108">
    <property type="entry name" value="3HC_DH_C"/>
</dbReference>
<dbReference type="InterPro" id="IPR008927">
    <property type="entry name" value="6-PGluconate_DH-like_C_sf"/>
</dbReference>
<feature type="non-terminal residue" evidence="6">
    <location>
        <position position="1"/>
    </location>
</feature>
<dbReference type="GO" id="GO:0070403">
    <property type="term" value="F:NAD+ binding"/>
    <property type="evidence" value="ECO:0007669"/>
    <property type="project" value="InterPro"/>
</dbReference>
<organism evidence="6 7">
    <name type="scientific">candidate division KSB3 bacterium</name>
    <dbReference type="NCBI Taxonomy" id="2044937"/>
    <lineage>
        <taxon>Bacteria</taxon>
        <taxon>candidate division KSB3</taxon>
    </lineage>
</organism>
<feature type="domain" description="3-hydroxyacyl-CoA dehydrogenase NAD binding" evidence="5">
    <location>
        <begin position="318"/>
        <end position="488"/>
    </location>
</feature>
<dbReference type="SUPFAM" id="SSF48179">
    <property type="entry name" value="6-phosphogluconate dehydrogenase C-terminal domain-like"/>
    <property type="match status" value="2"/>
</dbReference>
<evidence type="ECO:0000256" key="3">
    <source>
        <dbReference type="ARBA" id="ARBA00049556"/>
    </source>
</evidence>